<proteinExistence type="predicted"/>
<accession>A0A8S5PWF7</accession>
<organism evidence="1">
    <name type="scientific">Siphoviridae sp. ctg0K17</name>
    <dbReference type="NCBI Taxonomy" id="2825600"/>
    <lineage>
        <taxon>Viruses</taxon>
        <taxon>Duplodnaviria</taxon>
        <taxon>Heunggongvirae</taxon>
        <taxon>Uroviricota</taxon>
        <taxon>Caudoviricetes</taxon>
    </lineage>
</organism>
<protein>
    <submittedName>
        <fullName evidence="1">Uncharacterized protein</fullName>
    </submittedName>
</protein>
<name>A0A8S5PWF7_9CAUD</name>
<reference evidence="1" key="1">
    <citation type="journal article" date="2021" name="Proc. Natl. Acad. Sci. U.S.A.">
        <title>A Catalog of Tens of Thousands of Viruses from Human Metagenomes Reveals Hidden Associations with Chronic Diseases.</title>
        <authorList>
            <person name="Tisza M.J."/>
            <person name="Buck C.B."/>
        </authorList>
    </citation>
    <scope>NUCLEOTIDE SEQUENCE</scope>
    <source>
        <strain evidence="1">Ctg0K17</strain>
    </source>
</reference>
<evidence type="ECO:0000313" key="1">
    <source>
        <dbReference type="EMBL" id="DAE10921.1"/>
    </source>
</evidence>
<dbReference type="EMBL" id="BK015522">
    <property type="protein sequence ID" value="DAE10921.1"/>
    <property type="molecule type" value="Genomic_DNA"/>
</dbReference>
<sequence>MTIWINKIGFNSVTELSAKRELRRTDIRYNTQGDMLIDLVNRKYRLTVRFGLVTSKELEQLRSLTKEIFVTVKFPAPEGESADGGLVTGEFHISDEPAPTVTTVNGVTMYGGVELVMLQK</sequence>